<gene>
    <name evidence="9" type="ORF">GGQ65_004943</name>
</gene>
<feature type="domain" description="Quinate/shikimate 5-dehydrogenase/glutamyl-tRNA reductase" evidence="7">
    <location>
        <begin position="138"/>
        <end position="190"/>
    </location>
</feature>
<dbReference type="PANTHER" id="PTHR21089:SF1">
    <property type="entry name" value="BIFUNCTIONAL 3-DEHYDROQUINATE DEHYDRATASE_SHIKIMATE DEHYDROGENASE, CHLOROPLASTIC"/>
    <property type="match status" value="1"/>
</dbReference>
<evidence type="ECO:0000256" key="4">
    <source>
        <dbReference type="ARBA" id="ARBA00023002"/>
    </source>
</evidence>
<dbReference type="CDD" id="cd01065">
    <property type="entry name" value="NAD_bind_Shikimate_DH"/>
    <property type="match status" value="1"/>
</dbReference>
<evidence type="ECO:0000259" key="8">
    <source>
        <dbReference type="Pfam" id="PF08501"/>
    </source>
</evidence>
<protein>
    <recommendedName>
        <fullName evidence="2">shikimate dehydrogenase (NADP(+))</fullName>
        <ecNumber evidence="2">1.1.1.25</ecNumber>
    </recommendedName>
</protein>
<dbReference type="Gene3D" id="3.40.50.10860">
    <property type="entry name" value="Leucine Dehydrogenase, chain A, domain 1"/>
    <property type="match status" value="1"/>
</dbReference>
<dbReference type="Gene3D" id="3.40.50.720">
    <property type="entry name" value="NAD(P)-binding Rossmann-like Domain"/>
    <property type="match status" value="1"/>
</dbReference>
<name>A0A7W6BEG4_9HYPH</name>
<dbReference type="InterPro" id="IPR006151">
    <property type="entry name" value="Shikm_DH/Glu-tRNA_Rdtase"/>
</dbReference>
<evidence type="ECO:0000313" key="9">
    <source>
        <dbReference type="EMBL" id="MBB3917624.1"/>
    </source>
</evidence>
<dbReference type="Pfam" id="PF08501">
    <property type="entry name" value="Shikimate_dh_N"/>
    <property type="match status" value="1"/>
</dbReference>
<dbReference type="SUPFAM" id="SSF51735">
    <property type="entry name" value="NAD(P)-binding Rossmann-fold domains"/>
    <property type="match status" value="1"/>
</dbReference>
<dbReference type="GO" id="GO:0050661">
    <property type="term" value="F:NADP binding"/>
    <property type="evidence" value="ECO:0007669"/>
    <property type="project" value="TreeGrafter"/>
</dbReference>
<dbReference type="EMBL" id="JACIDG010000014">
    <property type="protein sequence ID" value="MBB3917624.1"/>
    <property type="molecule type" value="Genomic_DNA"/>
</dbReference>
<feature type="domain" description="Shikimate dehydrogenase substrate binding N-terminal" evidence="8">
    <location>
        <begin position="27"/>
        <end position="110"/>
    </location>
</feature>
<dbReference type="GO" id="GO:0009073">
    <property type="term" value="P:aromatic amino acid family biosynthetic process"/>
    <property type="evidence" value="ECO:0007669"/>
    <property type="project" value="UniProtKB-KW"/>
</dbReference>
<organism evidence="9 10">
    <name type="scientific">Rhizobium fabae</name>
    <dbReference type="NCBI Taxonomy" id="573179"/>
    <lineage>
        <taxon>Bacteria</taxon>
        <taxon>Pseudomonadati</taxon>
        <taxon>Pseudomonadota</taxon>
        <taxon>Alphaproteobacteria</taxon>
        <taxon>Hyphomicrobiales</taxon>
        <taxon>Rhizobiaceae</taxon>
        <taxon>Rhizobium/Agrobacterium group</taxon>
        <taxon>Rhizobium</taxon>
    </lineage>
</organism>
<dbReference type="GO" id="GO:0005829">
    <property type="term" value="C:cytosol"/>
    <property type="evidence" value="ECO:0007669"/>
    <property type="project" value="TreeGrafter"/>
</dbReference>
<dbReference type="AlphaFoldDB" id="A0A7W6BEG4"/>
<dbReference type="InterPro" id="IPR013708">
    <property type="entry name" value="Shikimate_DH-bd_N"/>
</dbReference>
<accession>A0A7W6BEG4</accession>
<evidence type="ECO:0000256" key="5">
    <source>
        <dbReference type="ARBA" id="ARBA00023141"/>
    </source>
</evidence>
<dbReference type="InterPro" id="IPR022893">
    <property type="entry name" value="Shikimate_DH_fam"/>
</dbReference>
<dbReference type="Proteomes" id="UP000545490">
    <property type="component" value="Unassembled WGS sequence"/>
</dbReference>
<dbReference type="InterPro" id="IPR046346">
    <property type="entry name" value="Aminoacid_DH-like_N_sf"/>
</dbReference>
<sequence>MNSERYEVEKTVGQIRLITGKTRVFAILADPIYHVKTPQTMNAVFDKYGLDCVLVPFHVATAGLSALVDGLRRMQNFGGFIATVPHKLSMLDLCDEVTDTARHIGAVNCVRREDDGRLIGTMLDGIGFVEAMRSRGVDLAGMRVFLVGAGGASSAIAFGLADAGVSHITISNRSSARALELAKRLAAAYPSLSVSTDAPDIGDHDLIVNGSTLGMLPSDADPVDFASIRARHLVADAIMEPAMTPLLSAAHSRGCEIFLGKPMLESQILLMAQHMGALPSI</sequence>
<dbReference type="SUPFAM" id="SSF53223">
    <property type="entry name" value="Aminoacid dehydrogenase-like, N-terminal domain"/>
    <property type="match status" value="1"/>
</dbReference>
<proteinExistence type="predicted"/>
<dbReference type="EC" id="1.1.1.25" evidence="2"/>
<evidence type="ECO:0000256" key="2">
    <source>
        <dbReference type="ARBA" id="ARBA00012962"/>
    </source>
</evidence>
<evidence type="ECO:0000256" key="3">
    <source>
        <dbReference type="ARBA" id="ARBA00022857"/>
    </source>
</evidence>
<reference evidence="9 10" key="1">
    <citation type="submission" date="2020-08" db="EMBL/GenBank/DDBJ databases">
        <title>Genomic Encyclopedia of Type Strains, Phase IV (KMG-IV): sequencing the most valuable type-strain genomes for metagenomic binning, comparative biology and taxonomic classification.</title>
        <authorList>
            <person name="Goeker M."/>
        </authorList>
    </citation>
    <scope>NUCLEOTIDE SEQUENCE [LARGE SCALE GENOMIC DNA]</scope>
    <source>
        <strain evidence="9 10">DSM 19331</strain>
    </source>
</reference>
<comment type="caution">
    <text evidence="9">The sequence shown here is derived from an EMBL/GenBank/DDBJ whole genome shotgun (WGS) entry which is preliminary data.</text>
</comment>
<comment type="pathway">
    <text evidence="1">Metabolic intermediate biosynthesis; chorismate biosynthesis; chorismate from D-erythrose 4-phosphate and phosphoenolpyruvate: step 4/7.</text>
</comment>
<evidence type="ECO:0000313" key="10">
    <source>
        <dbReference type="Proteomes" id="UP000545490"/>
    </source>
</evidence>
<dbReference type="GO" id="GO:0019632">
    <property type="term" value="P:shikimate metabolic process"/>
    <property type="evidence" value="ECO:0007669"/>
    <property type="project" value="TreeGrafter"/>
</dbReference>
<dbReference type="PANTHER" id="PTHR21089">
    <property type="entry name" value="SHIKIMATE DEHYDROGENASE"/>
    <property type="match status" value="1"/>
</dbReference>
<keyword evidence="3" id="KW-0521">NADP</keyword>
<evidence type="ECO:0000256" key="6">
    <source>
        <dbReference type="ARBA" id="ARBA00049442"/>
    </source>
</evidence>
<keyword evidence="5" id="KW-0057">Aromatic amino acid biosynthesis</keyword>
<comment type="catalytic activity">
    <reaction evidence="6">
        <text>shikimate + NADP(+) = 3-dehydroshikimate + NADPH + H(+)</text>
        <dbReference type="Rhea" id="RHEA:17737"/>
        <dbReference type="ChEBI" id="CHEBI:15378"/>
        <dbReference type="ChEBI" id="CHEBI:16630"/>
        <dbReference type="ChEBI" id="CHEBI:36208"/>
        <dbReference type="ChEBI" id="CHEBI:57783"/>
        <dbReference type="ChEBI" id="CHEBI:58349"/>
        <dbReference type="EC" id="1.1.1.25"/>
    </reaction>
</comment>
<dbReference type="RefSeq" id="WP_183604938.1">
    <property type="nucleotide sequence ID" value="NZ_JACIDG010000014.1"/>
</dbReference>
<keyword evidence="5" id="KW-0028">Amino-acid biosynthesis</keyword>
<evidence type="ECO:0000256" key="1">
    <source>
        <dbReference type="ARBA" id="ARBA00004871"/>
    </source>
</evidence>
<evidence type="ECO:0000259" key="7">
    <source>
        <dbReference type="Pfam" id="PF01488"/>
    </source>
</evidence>
<dbReference type="GO" id="GO:0004764">
    <property type="term" value="F:shikimate 3-dehydrogenase (NADP+) activity"/>
    <property type="evidence" value="ECO:0007669"/>
    <property type="project" value="UniProtKB-EC"/>
</dbReference>
<dbReference type="GO" id="GO:0009423">
    <property type="term" value="P:chorismate biosynthetic process"/>
    <property type="evidence" value="ECO:0007669"/>
    <property type="project" value="UniProtKB-UniPathway"/>
</dbReference>
<dbReference type="InterPro" id="IPR036291">
    <property type="entry name" value="NAD(P)-bd_dom_sf"/>
</dbReference>
<dbReference type="Pfam" id="PF01488">
    <property type="entry name" value="Shikimate_DH"/>
    <property type="match status" value="1"/>
</dbReference>
<dbReference type="UniPathway" id="UPA00053">
    <property type="reaction ID" value="UER00087"/>
</dbReference>
<keyword evidence="4 9" id="KW-0560">Oxidoreductase</keyword>